<evidence type="ECO:0000313" key="2">
    <source>
        <dbReference type="Proteomes" id="UP001642484"/>
    </source>
</evidence>
<proteinExistence type="predicted"/>
<protein>
    <submittedName>
        <fullName evidence="1">Uncharacterized protein</fullName>
    </submittedName>
</protein>
<organism evidence="1 2">
    <name type="scientific">Durusdinium trenchii</name>
    <dbReference type="NCBI Taxonomy" id="1381693"/>
    <lineage>
        <taxon>Eukaryota</taxon>
        <taxon>Sar</taxon>
        <taxon>Alveolata</taxon>
        <taxon>Dinophyceae</taxon>
        <taxon>Suessiales</taxon>
        <taxon>Symbiodiniaceae</taxon>
        <taxon>Durusdinium</taxon>
    </lineage>
</organism>
<name>A0ABP0KZN9_9DINO</name>
<reference evidence="1 2" key="1">
    <citation type="submission" date="2024-02" db="EMBL/GenBank/DDBJ databases">
        <authorList>
            <person name="Chen Y."/>
            <person name="Shah S."/>
            <person name="Dougan E. K."/>
            <person name="Thang M."/>
            <person name="Chan C."/>
        </authorList>
    </citation>
    <scope>NUCLEOTIDE SEQUENCE [LARGE SCALE GENOMIC DNA]</scope>
</reference>
<dbReference type="Proteomes" id="UP001642484">
    <property type="component" value="Unassembled WGS sequence"/>
</dbReference>
<dbReference type="EMBL" id="CAXAMN010010546">
    <property type="protein sequence ID" value="CAK9032012.1"/>
    <property type="molecule type" value="Genomic_DNA"/>
</dbReference>
<accession>A0ABP0KZN9</accession>
<gene>
    <name evidence="1" type="ORF">CCMP2556_LOCUS18514</name>
</gene>
<evidence type="ECO:0000313" key="1">
    <source>
        <dbReference type="EMBL" id="CAK9032012.1"/>
    </source>
</evidence>
<sequence length="128" mass="14327">MGAKVSIDALTTIVEEFFFLARPRGKPPLSRHVARGQAWLIKRLVSLFTRAAARGHYPREMGMRAIFEMADIPLPSDPRFLAHRSTYICLQSPFPSVVACTTTPQVVAVHLTWPNTMMVPLSGWKYGS</sequence>
<comment type="caution">
    <text evidence="1">The sequence shown here is derived from an EMBL/GenBank/DDBJ whole genome shotgun (WGS) entry which is preliminary data.</text>
</comment>
<keyword evidence="2" id="KW-1185">Reference proteome</keyword>